<dbReference type="InterPro" id="IPR025191">
    <property type="entry name" value="DUF4125"/>
</dbReference>
<gene>
    <name evidence="1" type="ORF">SAMN02745220_00436</name>
</gene>
<keyword evidence="2" id="KW-1185">Reference proteome</keyword>
<accession>A0A1M7XXE6</accession>
<dbReference type="STRING" id="1121416.SAMN02745220_00436"/>
<evidence type="ECO:0008006" key="3">
    <source>
        <dbReference type="Google" id="ProtNLM"/>
    </source>
</evidence>
<sequence>MEDKKDIINAIIELELEMFLNVAAREKASCQEHPDRFRAFRTSNFCAWSEEALSSYHDDLIKAKANDRNLLTLKYARMEGIIPQLTDSPLLDAIVDIEMEWVRELAAQYPNIHSKGRPIEQDGPHTTSIRTYLRGELETFSEKTLELYYQNVVNSRKHGTNLARARLQATIRNAGFNSLDEAEAHLAAQHNQTRQL</sequence>
<dbReference type="EMBL" id="FRFE01000002">
    <property type="protein sequence ID" value="SHO43601.1"/>
    <property type="molecule type" value="Genomic_DNA"/>
</dbReference>
<dbReference type="Proteomes" id="UP000184603">
    <property type="component" value="Unassembled WGS sequence"/>
</dbReference>
<organism evidence="1 2">
    <name type="scientific">Desulfopila aestuarii DSM 18488</name>
    <dbReference type="NCBI Taxonomy" id="1121416"/>
    <lineage>
        <taxon>Bacteria</taxon>
        <taxon>Pseudomonadati</taxon>
        <taxon>Thermodesulfobacteriota</taxon>
        <taxon>Desulfobulbia</taxon>
        <taxon>Desulfobulbales</taxon>
        <taxon>Desulfocapsaceae</taxon>
        <taxon>Desulfopila</taxon>
    </lineage>
</organism>
<reference evidence="1 2" key="1">
    <citation type="submission" date="2016-12" db="EMBL/GenBank/DDBJ databases">
        <authorList>
            <person name="Song W.-J."/>
            <person name="Kurnit D.M."/>
        </authorList>
    </citation>
    <scope>NUCLEOTIDE SEQUENCE [LARGE SCALE GENOMIC DNA]</scope>
    <source>
        <strain evidence="1 2">DSM 18488</strain>
    </source>
</reference>
<dbReference type="OrthoDB" id="5387164at2"/>
<name>A0A1M7XXE6_9BACT</name>
<dbReference type="AlphaFoldDB" id="A0A1M7XXE6"/>
<protein>
    <recommendedName>
        <fullName evidence="3">DUF4125 domain-containing protein</fullName>
    </recommendedName>
</protein>
<proteinExistence type="predicted"/>
<dbReference type="Pfam" id="PF13526">
    <property type="entry name" value="DUF4125"/>
    <property type="match status" value="1"/>
</dbReference>
<evidence type="ECO:0000313" key="2">
    <source>
        <dbReference type="Proteomes" id="UP000184603"/>
    </source>
</evidence>
<evidence type="ECO:0000313" key="1">
    <source>
        <dbReference type="EMBL" id="SHO43601.1"/>
    </source>
</evidence>
<dbReference type="RefSeq" id="WP_073611810.1">
    <property type="nucleotide sequence ID" value="NZ_FRFE01000002.1"/>
</dbReference>